<gene>
    <name evidence="1" type="ORF">CK820_G0029246</name>
</gene>
<dbReference type="AlphaFoldDB" id="A0A2J8LFS5"/>
<sequence>RIVKKTPASPLSTPPFPVSLPSWRARRLSLSRYHCPCKGCMKFAEVTIPFQGAEPDLLCGLRRGCPRAWELGDVCCESL</sequence>
<evidence type="ECO:0000313" key="2">
    <source>
        <dbReference type="Proteomes" id="UP000236370"/>
    </source>
</evidence>
<comment type="caution">
    <text evidence="1">The sequence shown here is derived from an EMBL/GenBank/DDBJ whole genome shotgun (WGS) entry which is preliminary data.</text>
</comment>
<protein>
    <submittedName>
        <fullName evidence="1">ZC3H3 isoform 2</fullName>
    </submittedName>
</protein>
<evidence type="ECO:0000313" key="1">
    <source>
        <dbReference type="EMBL" id="PNI46118.1"/>
    </source>
</evidence>
<feature type="non-terminal residue" evidence="1">
    <location>
        <position position="1"/>
    </location>
</feature>
<dbReference type="EMBL" id="NBAG03000294">
    <property type="protein sequence ID" value="PNI46118.1"/>
    <property type="molecule type" value="Genomic_DNA"/>
</dbReference>
<dbReference type="Proteomes" id="UP000236370">
    <property type="component" value="Unassembled WGS sequence"/>
</dbReference>
<name>A0A2J8LFS5_PANTR</name>
<proteinExistence type="predicted"/>
<reference evidence="1 2" key="1">
    <citation type="submission" date="2017-12" db="EMBL/GenBank/DDBJ databases">
        <title>High-resolution comparative analysis of great ape genomes.</title>
        <authorList>
            <person name="Pollen A."/>
            <person name="Hastie A."/>
            <person name="Hormozdiari F."/>
            <person name="Dougherty M."/>
            <person name="Liu R."/>
            <person name="Chaisson M."/>
            <person name="Hoppe E."/>
            <person name="Hill C."/>
            <person name="Pang A."/>
            <person name="Hillier L."/>
            <person name="Baker C."/>
            <person name="Armstrong J."/>
            <person name="Shendure J."/>
            <person name="Paten B."/>
            <person name="Wilson R."/>
            <person name="Chao H."/>
            <person name="Schneider V."/>
            <person name="Ventura M."/>
            <person name="Kronenberg Z."/>
            <person name="Murali S."/>
            <person name="Gordon D."/>
            <person name="Cantsilieris S."/>
            <person name="Munson K."/>
            <person name="Nelson B."/>
            <person name="Raja A."/>
            <person name="Underwood J."/>
            <person name="Diekhans M."/>
            <person name="Fiddes I."/>
            <person name="Haussler D."/>
            <person name="Eichler E."/>
        </authorList>
    </citation>
    <scope>NUCLEOTIDE SEQUENCE [LARGE SCALE GENOMIC DNA]</scope>
    <source>
        <strain evidence="1">Yerkes chimp pedigree #C0471</strain>
    </source>
</reference>
<accession>A0A2J8LFS5</accession>
<organism evidence="1 2">
    <name type="scientific">Pan troglodytes</name>
    <name type="common">Chimpanzee</name>
    <dbReference type="NCBI Taxonomy" id="9598"/>
    <lineage>
        <taxon>Eukaryota</taxon>
        <taxon>Metazoa</taxon>
        <taxon>Chordata</taxon>
        <taxon>Craniata</taxon>
        <taxon>Vertebrata</taxon>
        <taxon>Euteleostomi</taxon>
        <taxon>Mammalia</taxon>
        <taxon>Eutheria</taxon>
        <taxon>Euarchontoglires</taxon>
        <taxon>Primates</taxon>
        <taxon>Haplorrhini</taxon>
        <taxon>Catarrhini</taxon>
        <taxon>Hominidae</taxon>
        <taxon>Pan</taxon>
    </lineage>
</organism>